<protein>
    <submittedName>
        <fullName evidence="1">Uncharacterized protein</fullName>
    </submittedName>
</protein>
<comment type="caution">
    <text evidence="1">The sequence shown here is derived from an EMBL/GenBank/DDBJ whole genome shotgun (WGS) entry which is preliminary data.</text>
</comment>
<evidence type="ECO:0000313" key="1">
    <source>
        <dbReference type="EMBL" id="TDB57478.1"/>
    </source>
</evidence>
<dbReference type="Proteomes" id="UP000295254">
    <property type="component" value="Unassembled WGS sequence"/>
</dbReference>
<dbReference type="RefSeq" id="WP_093214492.1">
    <property type="nucleotide sequence ID" value="NZ_LT629803.1"/>
</dbReference>
<dbReference type="OrthoDB" id="7021168at2"/>
<sequence length="129" mass="14277">MKPADKHPVEVNAVGYFKARHNNIEIYNSTSVNVHIDPPHIAIESHNFGFPDNTGFSLIIDQSTASGEQPFVPGGKLNSVIYHSRTGDHRATRGTFNANLDNINKKYRISFKLVFADPGEIEGELDVTV</sequence>
<accession>A0A1H2M5A6</accession>
<gene>
    <name evidence="1" type="ORF">EIY72_24750</name>
</gene>
<proteinExistence type="predicted"/>
<organism evidence="1 2">
    <name type="scientific">Pseudomonas vancouverensis</name>
    <dbReference type="NCBI Taxonomy" id="95300"/>
    <lineage>
        <taxon>Bacteria</taxon>
        <taxon>Pseudomonadati</taxon>
        <taxon>Pseudomonadota</taxon>
        <taxon>Gammaproteobacteria</taxon>
        <taxon>Pseudomonadales</taxon>
        <taxon>Pseudomonadaceae</taxon>
        <taxon>Pseudomonas</taxon>
    </lineage>
</organism>
<name>A0A1H2M5A6_PSEVA</name>
<evidence type="ECO:0000313" key="2">
    <source>
        <dbReference type="Proteomes" id="UP000295254"/>
    </source>
</evidence>
<dbReference type="AlphaFoldDB" id="A0A1H2M5A6"/>
<dbReference type="EMBL" id="RRZK01000032">
    <property type="protein sequence ID" value="TDB57478.1"/>
    <property type="molecule type" value="Genomic_DNA"/>
</dbReference>
<dbReference type="STRING" id="95300.SAMN05216558_0236"/>
<reference evidence="2" key="1">
    <citation type="journal article" date="2019" name="bioRxiv">
        <title>Bacterially produced spermidine induces plant systemic susceptibility to pathogens.</title>
        <authorList>
            <person name="Melnyk R.A."/>
            <person name="Beskrovnaya P.A."/>
            <person name="Liu Z."/>
            <person name="Song Y."/>
            <person name="Haney C.H."/>
        </authorList>
    </citation>
    <scope>NUCLEOTIDE SEQUENCE [LARGE SCALE GENOMIC DNA]</scope>
    <source>
        <strain evidence="2">Dha-51</strain>
    </source>
</reference>
<keyword evidence="2" id="KW-1185">Reference proteome</keyword>